<accession>A0ABN2WU73</accession>
<name>A0ABN2WU73_9ACTN</name>
<keyword evidence="2" id="KW-1185">Reference proteome</keyword>
<protein>
    <submittedName>
        <fullName evidence="1">DUF4188 domain-containing protein</fullName>
    </submittedName>
</protein>
<sequence length="162" mass="18094">MDLIEGRMTANVKDVDEVVVFLIGMRINKFRAVRSWLPAMLAMPRMLRELEADRSDGLLGARVTLSGPRDTAVVQYWRSVEELMAYASAPDREHRPAWAAFNRQVRKSRGSVGIWHETYRVPRGGFESVYVDMPPYGLGEAYGPVPVGARGNSARERLAGGT</sequence>
<comment type="caution">
    <text evidence="1">The sequence shown here is derived from an EMBL/GenBank/DDBJ whole genome shotgun (WGS) entry which is preliminary data.</text>
</comment>
<dbReference type="RefSeq" id="WP_344534201.1">
    <property type="nucleotide sequence ID" value="NZ_BAAAPE010000022.1"/>
</dbReference>
<proteinExistence type="predicted"/>
<evidence type="ECO:0000313" key="2">
    <source>
        <dbReference type="Proteomes" id="UP001500016"/>
    </source>
</evidence>
<evidence type="ECO:0000313" key="1">
    <source>
        <dbReference type="EMBL" id="GAA2099255.1"/>
    </source>
</evidence>
<reference evidence="1 2" key="1">
    <citation type="journal article" date="2019" name="Int. J. Syst. Evol. Microbiol.">
        <title>The Global Catalogue of Microorganisms (GCM) 10K type strain sequencing project: providing services to taxonomists for standard genome sequencing and annotation.</title>
        <authorList>
            <consortium name="The Broad Institute Genomics Platform"/>
            <consortium name="The Broad Institute Genome Sequencing Center for Infectious Disease"/>
            <person name="Wu L."/>
            <person name="Ma J."/>
        </authorList>
    </citation>
    <scope>NUCLEOTIDE SEQUENCE [LARGE SCALE GENOMIC DNA]</scope>
    <source>
        <strain evidence="1 2">JCM 15478</strain>
    </source>
</reference>
<dbReference type="EMBL" id="BAAAPE010000022">
    <property type="protein sequence ID" value="GAA2099255.1"/>
    <property type="molecule type" value="Genomic_DNA"/>
</dbReference>
<gene>
    <name evidence="1" type="ORF">GCM10009801_70680</name>
</gene>
<dbReference type="Proteomes" id="UP001500016">
    <property type="component" value="Unassembled WGS sequence"/>
</dbReference>
<dbReference type="InterPro" id="IPR025444">
    <property type="entry name" value="Monooxy_af470"/>
</dbReference>
<dbReference type="Pfam" id="PF13826">
    <property type="entry name" value="Monooxy_af470-like"/>
    <property type="match status" value="1"/>
</dbReference>
<organism evidence="1 2">
    <name type="scientific">Streptomyces albiaxialis</name>
    <dbReference type="NCBI Taxonomy" id="329523"/>
    <lineage>
        <taxon>Bacteria</taxon>
        <taxon>Bacillati</taxon>
        <taxon>Actinomycetota</taxon>
        <taxon>Actinomycetes</taxon>
        <taxon>Kitasatosporales</taxon>
        <taxon>Streptomycetaceae</taxon>
        <taxon>Streptomyces</taxon>
    </lineage>
</organism>